<evidence type="ECO:0000259" key="12">
    <source>
        <dbReference type="PROSITE" id="PS51371"/>
    </source>
</evidence>
<keyword evidence="5" id="KW-0677">Repeat</keyword>
<dbReference type="PROSITE" id="PS51846">
    <property type="entry name" value="CNNM"/>
    <property type="match status" value="1"/>
</dbReference>
<dbReference type="GO" id="GO:0005886">
    <property type="term" value="C:plasma membrane"/>
    <property type="evidence" value="ECO:0007669"/>
    <property type="project" value="UniProtKB-SubCell"/>
</dbReference>
<dbReference type="InterPro" id="IPR005170">
    <property type="entry name" value="Transptr-assoc_dom"/>
</dbReference>
<dbReference type="PANTHER" id="PTHR43099:SF2">
    <property type="entry name" value="UPF0053 PROTEIN YRKA"/>
    <property type="match status" value="1"/>
</dbReference>
<dbReference type="Pfam" id="PF00571">
    <property type="entry name" value="CBS"/>
    <property type="match status" value="2"/>
</dbReference>
<dbReference type="PANTHER" id="PTHR43099">
    <property type="entry name" value="UPF0053 PROTEIN YRKA"/>
    <property type="match status" value="1"/>
</dbReference>
<evidence type="ECO:0000313" key="14">
    <source>
        <dbReference type="EMBL" id="XCJ18453.1"/>
    </source>
</evidence>
<dbReference type="EMBL" id="CP159510">
    <property type="protein sequence ID" value="XCJ18453.1"/>
    <property type="molecule type" value="Genomic_DNA"/>
</dbReference>
<proteinExistence type="inferred from homology"/>
<feature type="domain" description="CBS" evidence="12">
    <location>
        <begin position="209"/>
        <end position="272"/>
    </location>
</feature>
<evidence type="ECO:0000256" key="10">
    <source>
        <dbReference type="PROSITE-ProRule" id="PRU01193"/>
    </source>
</evidence>
<feature type="domain" description="CBS" evidence="12">
    <location>
        <begin position="275"/>
        <end position="335"/>
    </location>
</feature>
<dbReference type="CDD" id="cd04590">
    <property type="entry name" value="CBS_pair_CorC_HlyC_assoc"/>
    <property type="match status" value="1"/>
</dbReference>
<protein>
    <submittedName>
        <fullName evidence="14">Hemolysin family protein</fullName>
    </submittedName>
</protein>
<dbReference type="InterPro" id="IPR016169">
    <property type="entry name" value="FAD-bd_PCMH_sub2"/>
</dbReference>
<dbReference type="InterPro" id="IPR046342">
    <property type="entry name" value="CBS_dom_sf"/>
</dbReference>
<organism evidence="14">
    <name type="scientific">Sporolactobacillus sp. Y61</name>
    <dbReference type="NCBI Taxonomy" id="3160863"/>
    <lineage>
        <taxon>Bacteria</taxon>
        <taxon>Bacillati</taxon>
        <taxon>Bacillota</taxon>
        <taxon>Bacilli</taxon>
        <taxon>Bacillales</taxon>
        <taxon>Sporolactobacillaceae</taxon>
        <taxon>Sporolactobacillus</taxon>
    </lineage>
</organism>
<dbReference type="GO" id="GO:0050660">
    <property type="term" value="F:flavin adenine dinucleotide binding"/>
    <property type="evidence" value="ECO:0007669"/>
    <property type="project" value="InterPro"/>
</dbReference>
<evidence type="ECO:0000256" key="4">
    <source>
        <dbReference type="ARBA" id="ARBA00022692"/>
    </source>
</evidence>
<reference evidence="14" key="1">
    <citation type="submission" date="2024-06" db="EMBL/GenBank/DDBJ databases">
        <authorList>
            <person name="Fan A."/>
            <person name="Zhang F.Y."/>
            <person name="Zhang L."/>
        </authorList>
    </citation>
    <scope>NUCLEOTIDE SEQUENCE</scope>
    <source>
        <strain evidence="14">Y61</strain>
    </source>
</reference>
<evidence type="ECO:0000256" key="3">
    <source>
        <dbReference type="ARBA" id="ARBA00022475"/>
    </source>
</evidence>
<dbReference type="AlphaFoldDB" id="A0AAU8IJR5"/>
<evidence type="ECO:0000256" key="8">
    <source>
        <dbReference type="ARBA" id="ARBA00023136"/>
    </source>
</evidence>
<dbReference type="InterPro" id="IPR051676">
    <property type="entry name" value="UPF0053_domain"/>
</dbReference>
<evidence type="ECO:0000259" key="13">
    <source>
        <dbReference type="PROSITE" id="PS51846"/>
    </source>
</evidence>
<dbReference type="Gene3D" id="3.10.580.10">
    <property type="entry name" value="CBS-domain"/>
    <property type="match status" value="1"/>
</dbReference>
<dbReference type="Pfam" id="PF03471">
    <property type="entry name" value="CorC_HlyC"/>
    <property type="match status" value="1"/>
</dbReference>
<accession>A0AAU8IJR5</accession>
<feature type="transmembrane region" description="Helical" evidence="11">
    <location>
        <begin position="51"/>
        <end position="71"/>
    </location>
</feature>
<comment type="similarity">
    <text evidence="2">Belongs to the UPF0053 family.</text>
</comment>
<dbReference type="PROSITE" id="PS51371">
    <property type="entry name" value="CBS"/>
    <property type="match status" value="2"/>
</dbReference>
<feature type="transmembrane region" description="Helical" evidence="11">
    <location>
        <begin position="6"/>
        <end position="22"/>
    </location>
</feature>
<keyword evidence="3" id="KW-1003">Cell membrane</keyword>
<dbReference type="SUPFAM" id="SSF54631">
    <property type="entry name" value="CBS-domain pair"/>
    <property type="match status" value="1"/>
</dbReference>
<keyword evidence="8 10" id="KW-0472">Membrane</keyword>
<dbReference type="FunFam" id="3.10.580.10:FF:000002">
    <property type="entry name" value="Magnesium/cobalt efflux protein CorC"/>
    <property type="match status" value="1"/>
</dbReference>
<feature type="domain" description="CNNM transmembrane" evidence="13">
    <location>
        <begin position="1"/>
        <end position="190"/>
    </location>
</feature>
<name>A0AAU8IJR5_9BACL</name>
<sequence>MIGVLTLVNAFFAAAEIALVSLDKKRMAHQAANGDRKARLLNKLLQDPGKFLATIQVGITLASLFSSASAATGLADHTASLLGNFPYAEELAIIMITLLLSYVTLVFGELFPKRIALQNAEKIARISVTPILLISKLALPFVLFLSFSTNLLAKITRTETVKVSGQTNARDEMKILAESGREDGSIRPAELDMIRGVFELNSKIAREIMTPRTDAFTLSADTPPDRLAPLLLRENYTRIPVYESDHDHIIGILNMKDYFQAAGEAGFDHVDLRALLREPYFVPETRNIDDLLRDLQRAHQHIAVLLDEYGGFAGLVTLEDLIEEIVGEIEDEHDEAKGVIRQIDERTWLADGTLEIDAFNELFSTHIEAPNVDTLAGFVLSRMGYIPEKGHKSAVTYDHMLFTVESVRGNRLEKIRIEFHETLSEVSAS</sequence>
<dbReference type="SUPFAM" id="SSF56176">
    <property type="entry name" value="FAD-binding/transporter-associated domain-like"/>
    <property type="match status" value="1"/>
</dbReference>
<dbReference type="Pfam" id="PF01595">
    <property type="entry name" value="CNNM"/>
    <property type="match status" value="1"/>
</dbReference>
<comment type="subcellular location">
    <subcellularLocation>
        <location evidence="1">Cell membrane</location>
        <topology evidence="1">Multi-pass membrane protein</topology>
    </subcellularLocation>
</comment>
<dbReference type="RefSeq" id="WP_353949458.1">
    <property type="nucleotide sequence ID" value="NZ_CP159510.1"/>
</dbReference>
<gene>
    <name evidence="14" type="ORF">ABNN70_15430</name>
</gene>
<evidence type="ECO:0000256" key="11">
    <source>
        <dbReference type="SAM" id="Phobius"/>
    </source>
</evidence>
<dbReference type="SMART" id="SM01091">
    <property type="entry name" value="CorC_HlyC"/>
    <property type="match status" value="1"/>
</dbReference>
<dbReference type="InterPro" id="IPR002550">
    <property type="entry name" value="CNNM"/>
</dbReference>
<dbReference type="InterPro" id="IPR036318">
    <property type="entry name" value="FAD-bd_PCMH-like_sf"/>
</dbReference>
<evidence type="ECO:0000256" key="1">
    <source>
        <dbReference type="ARBA" id="ARBA00004651"/>
    </source>
</evidence>
<evidence type="ECO:0000256" key="9">
    <source>
        <dbReference type="PROSITE-ProRule" id="PRU00703"/>
    </source>
</evidence>
<evidence type="ECO:0000256" key="5">
    <source>
        <dbReference type="ARBA" id="ARBA00022737"/>
    </source>
</evidence>
<evidence type="ECO:0000256" key="7">
    <source>
        <dbReference type="ARBA" id="ARBA00023122"/>
    </source>
</evidence>
<dbReference type="InterPro" id="IPR000644">
    <property type="entry name" value="CBS_dom"/>
</dbReference>
<keyword evidence="7 9" id="KW-0129">CBS domain</keyword>
<feature type="transmembrane region" description="Helical" evidence="11">
    <location>
        <begin position="123"/>
        <end position="147"/>
    </location>
</feature>
<evidence type="ECO:0000256" key="6">
    <source>
        <dbReference type="ARBA" id="ARBA00022989"/>
    </source>
</evidence>
<dbReference type="Gene3D" id="3.30.465.10">
    <property type="match status" value="1"/>
</dbReference>
<keyword evidence="6 10" id="KW-1133">Transmembrane helix</keyword>
<dbReference type="InterPro" id="IPR044751">
    <property type="entry name" value="Ion_transp-like_CBS"/>
</dbReference>
<evidence type="ECO:0000256" key="2">
    <source>
        <dbReference type="ARBA" id="ARBA00006337"/>
    </source>
</evidence>
<keyword evidence="4 10" id="KW-0812">Transmembrane</keyword>
<feature type="transmembrane region" description="Helical" evidence="11">
    <location>
        <begin position="91"/>
        <end position="111"/>
    </location>
</feature>